<comment type="similarity">
    <text evidence="1">Belongs to the cytidine and deoxycytidylate deaminase family.</text>
</comment>
<dbReference type="PANTHER" id="PTHR11086">
    <property type="entry name" value="DEOXYCYTIDYLATE DEAMINASE-RELATED"/>
    <property type="match status" value="1"/>
</dbReference>
<dbReference type="Gene3D" id="3.40.140.10">
    <property type="entry name" value="Cytidine Deaminase, domain 2"/>
    <property type="match status" value="1"/>
</dbReference>
<dbReference type="EMBL" id="MFTL01000002">
    <property type="protein sequence ID" value="OGI62203.1"/>
    <property type="molecule type" value="Genomic_DNA"/>
</dbReference>
<dbReference type="SUPFAM" id="SSF53927">
    <property type="entry name" value="Cytidine deaminase-like"/>
    <property type="match status" value="1"/>
</dbReference>
<dbReference type="GO" id="GO:0004132">
    <property type="term" value="F:dCMP deaminase activity"/>
    <property type="evidence" value="ECO:0007669"/>
    <property type="project" value="TreeGrafter"/>
</dbReference>
<feature type="domain" description="CMP/dCMP-type deaminase" evidence="5">
    <location>
        <begin position="35"/>
        <end position="170"/>
    </location>
</feature>
<keyword evidence="4" id="KW-0862">Zinc</keyword>
<evidence type="ECO:0000313" key="7">
    <source>
        <dbReference type="Proteomes" id="UP000182253"/>
    </source>
</evidence>
<dbReference type="STRING" id="1801735.A2645_00225"/>
<sequence>MKNGAVPLAWKAQVDSSVLAGMLPHKINLDYTRPTFLDVLAQEAIVISKRATCLWNEVGAIIFHRRGNNGVTLASGYNGPSAGDVDPRIAGCARIVDGVLHEGAGRCRGSHAELNAIGNLTTSTIGFDNLGIMVTLRPCYGCAKQIVNKGIKEVYYIWEYGLDPQSASYLKSLGVRLEKYNSKFLADWIKINNYEPPIISKSKPR</sequence>
<evidence type="ECO:0000259" key="5">
    <source>
        <dbReference type="PROSITE" id="PS51747"/>
    </source>
</evidence>
<evidence type="ECO:0000256" key="1">
    <source>
        <dbReference type="ARBA" id="ARBA00006576"/>
    </source>
</evidence>
<dbReference type="PANTHER" id="PTHR11086:SF18">
    <property type="entry name" value="DEOXYCYTIDYLATE DEAMINASE"/>
    <property type="match status" value="1"/>
</dbReference>
<dbReference type="GO" id="GO:0005737">
    <property type="term" value="C:cytoplasm"/>
    <property type="evidence" value="ECO:0007669"/>
    <property type="project" value="TreeGrafter"/>
</dbReference>
<accession>A0A1F6UXY9</accession>
<evidence type="ECO:0000256" key="4">
    <source>
        <dbReference type="ARBA" id="ARBA00022833"/>
    </source>
</evidence>
<dbReference type="AlphaFoldDB" id="A0A1F6UXY9"/>
<dbReference type="InterPro" id="IPR015517">
    <property type="entry name" value="dCMP_deaminase-rel"/>
</dbReference>
<keyword evidence="2" id="KW-0479">Metal-binding</keyword>
<dbReference type="InterPro" id="IPR016192">
    <property type="entry name" value="APOBEC/CMP_deaminase_Zn-bd"/>
</dbReference>
<name>A0A1F6UXY9_9BACT</name>
<dbReference type="InterPro" id="IPR002125">
    <property type="entry name" value="CMP_dCMP_dom"/>
</dbReference>
<evidence type="ECO:0000256" key="3">
    <source>
        <dbReference type="ARBA" id="ARBA00022801"/>
    </source>
</evidence>
<evidence type="ECO:0000256" key="2">
    <source>
        <dbReference type="ARBA" id="ARBA00022723"/>
    </source>
</evidence>
<evidence type="ECO:0000313" key="6">
    <source>
        <dbReference type="EMBL" id="OGI62203.1"/>
    </source>
</evidence>
<dbReference type="PROSITE" id="PS51747">
    <property type="entry name" value="CYT_DCMP_DEAMINASES_2"/>
    <property type="match status" value="1"/>
</dbReference>
<organism evidence="6 7">
    <name type="scientific">Candidatus Nomurabacteria bacterium RIFCSPHIGHO2_01_FULL_39_9</name>
    <dbReference type="NCBI Taxonomy" id="1801735"/>
    <lineage>
        <taxon>Bacteria</taxon>
        <taxon>Candidatus Nomuraibacteriota</taxon>
    </lineage>
</organism>
<reference evidence="6 7" key="1">
    <citation type="journal article" date="2016" name="Nat. Commun.">
        <title>Thousands of microbial genomes shed light on interconnected biogeochemical processes in an aquifer system.</title>
        <authorList>
            <person name="Anantharaman K."/>
            <person name="Brown C.T."/>
            <person name="Hug L.A."/>
            <person name="Sharon I."/>
            <person name="Castelle C.J."/>
            <person name="Probst A.J."/>
            <person name="Thomas B.C."/>
            <person name="Singh A."/>
            <person name="Wilkins M.J."/>
            <person name="Karaoz U."/>
            <person name="Brodie E.L."/>
            <person name="Williams K.H."/>
            <person name="Hubbard S.S."/>
            <person name="Banfield J.F."/>
        </authorList>
    </citation>
    <scope>NUCLEOTIDE SEQUENCE [LARGE SCALE GENOMIC DNA]</scope>
</reference>
<comment type="caution">
    <text evidence="6">The sequence shown here is derived from an EMBL/GenBank/DDBJ whole genome shotgun (WGS) entry which is preliminary data.</text>
</comment>
<dbReference type="Pfam" id="PF00383">
    <property type="entry name" value="dCMP_cyt_deam_1"/>
    <property type="match status" value="1"/>
</dbReference>
<dbReference type="PROSITE" id="PS00903">
    <property type="entry name" value="CYT_DCMP_DEAMINASES_1"/>
    <property type="match status" value="1"/>
</dbReference>
<dbReference type="GO" id="GO:0008270">
    <property type="term" value="F:zinc ion binding"/>
    <property type="evidence" value="ECO:0007669"/>
    <property type="project" value="InterPro"/>
</dbReference>
<gene>
    <name evidence="6" type="ORF">A2645_00225</name>
</gene>
<proteinExistence type="inferred from homology"/>
<protein>
    <recommendedName>
        <fullName evidence="5">CMP/dCMP-type deaminase domain-containing protein</fullName>
    </recommendedName>
</protein>
<keyword evidence="3" id="KW-0378">Hydrolase</keyword>
<dbReference type="Proteomes" id="UP000182253">
    <property type="component" value="Unassembled WGS sequence"/>
</dbReference>
<dbReference type="InterPro" id="IPR016193">
    <property type="entry name" value="Cytidine_deaminase-like"/>
</dbReference>